<reference evidence="5" key="1">
    <citation type="journal article" date="2021" name="PeerJ">
        <title>Extensive microbial diversity within the chicken gut microbiome revealed by metagenomics and culture.</title>
        <authorList>
            <person name="Gilroy R."/>
            <person name="Ravi A."/>
            <person name="Getino M."/>
            <person name="Pursley I."/>
            <person name="Horton D.L."/>
            <person name="Alikhan N.F."/>
            <person name="Baker D."/>
            <person name="Gharbi K."/>
            <person name="Hall N."/>
            <person name="Watson M."/>
            <person name="Adriaenssens E.M."/>
            <person name="Foster-Nyarko E."/>
            <person name="Jarju S."/>
            <person name="Secka A."/>
            <person name="Antonio M."/>
            <person name="Oren A."/>
            <person name="Chaudhuri R.R."/>
            <person name="La Ragione R."/>
            <person name="Hildebrand F."/>
            <person name="Pallen M.J."/>
        </authorList>
    </citation>
    <scope>NUCLEOTIDE SEQUENCE</scope>
    <source>
        <strain evidence="5">ChiSxjej5B17-1746</strain>
    </source>
</reference>
<protein>
    <submittedName>
        <fullName evidence="5">Histidine-type phosphatase</fullName>
    </submittedName>
</protein>
<dbReference type="PROSITE" id="PS00616">
    <property type="entry name" value="HIS_ACID_PHOSPHAT_1"/>
    <property type="match status" value="1"/>
</dbReference>
<organism evidence="5 6">
    <name type="scientific">Candidatus Bilophila faecipullorum</name>
    <dbReference type="NCBI Taxonomy" id="2838482"/>
    <lineage>
        <taxon>Bacteria</taxon>
        <taxon>Pseudomonadati</taxon>
        <taxon>Thermodesulfobacteriota</taxon>
        <taxon>Desulfovibrionia</taxon>
        <taxon>Desulfovibrionales</taxon>
        <taxon>Desulfovibrionaceae</taxon>
        <taxon>Bilophila</taxon>
    </lineage>
</organism>
<name>A0A9D1U7V8_9BACT</name>
<dbReference type="InterPro" id="IPR050645">
    <property type="entry name" value="Histidine_acid_phosphatase"/>
</dbReference>
<evidence type="ECO:0000256" key="3">
    <source>
        <dbReference type="SAM" id="MobiDB-lite"/>
    </source>
</evidence>
<feature type="signal peptide" evidence="4">
    <location>
        <begin position="1"/>
        <end position="22"/>
    </location>
</feature>
<dbReference type="CDD" id="cd07061">
    <property type="entry name" value="HP_HAP_like"/>
    <property type="match status" value="1"/>
</dbReference>
<feature type="chain" id="PRO_5039109476" evidence="4">
    <location>
        <begin position="23"/>
        <end position="437"/>
    </location>
</feature>
<accession>A0A9D1U7V8</accession>
<dbReference type="EMBL" id="DXGI01000062">
    <property type="protein sequence ID" value="HIW77832.1"/>
    <property type="molecule type" value="Genomic_DNA"/>
</dbReference>
<keyword evidence="2" id="KW-0378">Hydrolase</keyword>
<feature type="region of interest" description="Disordered" evidence="3">
    <location>
        <begin position="90"/>
        <end position="118"/>
    </location>
</feature>
<keyword evidence="4" id="KW-0732">Signal</keyword>
<dbReference type="Proteomes" id="UP000824264">
    <property type="component" value="Unassembled WGS sequence"/>
</dbReference>
<dbReference type="GO" id="GO:0050308">
    <property type="term" value="F:sugar-phosphatase activity"/>
    <property type="evidence" value="ECO:0007669"/>
    <property type="project" value="TreeGrafter"/>
</dbReference>
<sequence length="437" mass="47571">MKWSICTAVLCAILASVGPAGAERPHEEAKLVKMVILARHGVRSPTQSADTLAQWSRRDWPEWAVRPGELTARGAELVKRLWQQEGESLRRAGLLPEASRPAGTSAAGPGEGKPQDEAQKGAIYVYADREERTQATAEAIISGLDPEGGLMYARYPYHGPDPLFHPVEAGYCALDPAAVERELSPRTVDELERSLAGPLHDIAALLGPASPDLCRKYDLPEDCTIADVPTRLTLAKENRTVHLEGGLGMGASAAEIFLLEYAQWPRDAGWGQVDRARLETLLPVHSRVFDAVNRVPAVASSRGSQLLLNIANALAGQEAPECVEKARLVIYVGHDTNIAAVSGLLDLHWHLPGYAPDEIPPGSALALSLWEKPDGEYDVRAQFFAQSLETLHDPNGRGEIVRQDLQVPWCTLDGPCPLTQFELVVRGVMRPECVRGR</sequence>
<evidence type="ECO:0000256" key="1">
    <source>
        <dbReference type="ARBA" id="ARBA00005375"/>
    </source>
</evidence>
<dbReference type="SUPFAM" id="SSF53254">
    <property type="entry name" value="Phosphoglycerate mutase-like"/>
    <property type="match status" value="1"/>
</dbReference>
<comment type="similarity">
    <text evidence="1">Belongs to the histidine acid phosphatase family.</text>
</comment>
<dbReference type="InterPro" id="IPR000560">
    <property type="entry name" value="His_Pase_clade-2"/>
</dbReference>
<evidence type="ECO:0000313" key="5">
    <source>
        <dbReference type="EMBL" id="HIW77832.1"/>
    </source>
</evidence>
<dbReference type="PANTHER" id="PTHR11567:SF110">
    <property type="entry name" value="2-PHOSPHOXYLOSE PHOSPHATASE 1"/>
    <property type="match status" value="1"/>
</dbReference>
<proteinExistence type="inferred from homology"/>
<evidence type="ECO:0000256" key="2">
    <source>
        <dbReference type="ARBA" id="ARBA00022801"/>
    </source>
</evidence>
<dbReference type="InterPro" id="IPR033379">
    <property type="entry name" value="Acid_Pase_AS"/>
</dbReference>
<dbReference type="InterPro" id="IPR029033">
    <property type="entry name" value="His_PPase_superfam"/>
</dbReference>
<dbReference type="Pfam" id="PF00328">
    <property type="entry name" value="His_Phos_2"/>
    <property type="match status" value="2"/>
</dbReference>
<dbReference type="AlphaFoldDB" id="A0A9D1U7V8"/>
<dbReference type="Gene3D" id="3.40.50.1240">
    <property type="entry name" value="Phosphoglycerate mutase-like"/>
    <property type="match status" value="2"/>
</dbReference>
<evidence type="ECO:0000256" key="4">
    <source>
        <dbReference type="SAM" id="SignalP"/>
    </source>
</evidence>
<dbReference type="PANTHER" id="PTHR11567">
    <property type="entry name" value="ACID PHOSPHATASE-RELATED"/>
    <property type="match status" value="1"/>
</dbReference>
<evidence type="ECO:0000313" key="6">
    <source>
        <dbReference type="Proteomes" id="UP000824264"/>
    </source>
</evidence>
<reference evidence="5" key="2">
    <citation type="submission" date="2021-04" db="EMBL/GenBank/DDBJ databases">
        <authorList>
            <person name="Gilroy R."/>
        </authorList>
    </citation>
    <scope>NUCLEOTIDE SEQUENCE</scope>
    <source>
        <strain evidence="5">ChiSxjej5B17-1746</strain>
    </source>
</reference>
<gene>
    <name evidence="5" type="ORF">H9874_01635</name>
</gene>
<comment type="caution">
    <text evidence="5">The sequence shown here is derived from an EMBL/GenBank/DDBJ whole genome shotgun (WGS) entry which is preliminary data.</text>
</comment>
<dbReference type="GO" id="GO:0030288">
    <property type="term" value="C:outer membrane-bounded periplasmic space"/>
    <property type="evidence" value="ECO:0007669"/>
    <property type="project" value="TreeGrafter"/>
</dbReference>